<evidence type="ECO:0000313" key="13">
    <source>
        <dbReference type="EMBL" id="TWD13287.1"/>
    </source>
</evidence>
<sequence length="184" mass="19308">MSAPDAVSLRATAGRRVSELVRDVPDFPKAGVTYKDITPLIAHGDSLRLVVDALAAPYQDRGVDHVIGLEARGFIFGTGVALALGAGFVPIRKKGKLPPRTVSLDYELEYGSATIELREDSLRPGDRVLVIDDILATGGTARAAAELVESQGAQIVGLDVVLELRDLGGRGELPGRSVGALVSV</sequence>
<evidence type="ECO:0000256" key="8">
    <source>
        <dbReference type="ARBA" id="ARBA00022676"/>
    </source>
</evidence>
<dbReference type="GO" id="GO:0006168">
    <property type="term" value="P:adenine salvage"/>
    <property type="evidence" value="ECO:0007669"/>
    <property type="project" value="InterPro"/>
</dbReference>
<comment type="subcellular location">
    <subcellularLocation>
        <location evidence="3 11">Cytoplasm</location>
    </subcellularLocation>
</comment>
<dbReference type="Proteomes" id="UP000315628">
    <property type="component" value="Unassembled WGS sequence"/>
</dbReference>
<protein>
    <recommendedName>
        <fullName evidence="6 11">Adenine phosphoribosyltransferase</fullName>
        <shortName evidence="11">APRT</shortName>
        <ecNumber evidence="6 11">2.4.2.7</ecNumber>
    </recommendedName>
</protein>
<gene>
    <name evidence="11" type="primary">apt</name>
    <name evidence="13" type="ORF">FB557_2678</name>
</gene>
<evidence type="ECO:0000256" key="3">
    <source>
        <dbReference type="ARBA" id="ARBA00004496"/>
    </source>
</evidence>
<evidence type="ECO:0000313" key="14">
    <source>
        <dbReference type="Proteomes" id="UP000315628"/>
    </source>
</evidence>
<dbReference type="AlphaFoldDB" id="A0A560W6P8"/>
<dbReference type="GO" id="GO:0016208">
    <property type="term" value="F:AMP binding"/>
    <property type="evidence" value="ECO:0007669"/>
    <property type="project" value="TreeGrafter"/>
</dbReference>
<dbReference type="NCBIfam" id="NF002636">
    <property type="entry name" value="PRK02304.1-5"/>
    <property type="match status" value="1"/>
</dbReference>
<comment type="catalytic activity">
    <reaction evidence="1 11">
        <text>AMP + diphosphate = 5-phospho-alpha-D-ribose 1-diphosphate + adenine</text>
        <dbReference type="Rhea" id="RHEA:16609"/>
        <dbReference type="ChEBI" id="CHEBI:16708"/>
        <dbReference type="ChEBI" id="CHEBI:33019"/>
        <dbReference type="ChEBI" id="CHEBI:58017"/>
        <dbReference type="ChEBI" id="CHEBI:456215"/>
        <dbReference type="EC" id="2.4.2.7"/>
    </reaction>
</comment>
<dbReference type="RefSeq" id="WP_144858099.1">
    <property type="nucleotide sequence ID" value="NZ_BAAAYT010000002.1"/>
</dbReference>
<dbReference type="GO" id="GO:0003999">
    <property type="term" value="F:adenine phosphoribosyltransferase activity"/>
    <property type="evidence" value="ECO:0007669"/>
    <property type="project" value="UniProtKB-UniRule"/>
</dbReference>
<dbReference type="Pfam" id="PF00156">
    <property type="entry name" value="Pribosyltran"/>
    <property type="match status" value="1"/>
</dbReference>
<keyword evidence="10 11" id="KW-0660">Purine salvage</keyword>
<evidence type="ECO:0000256" key="11">
    <source>
        <dbReference type="HAMAP-Rule" id="MF_00004"/>
    </source>
</evidence>
<dbReference type="NCBIfam" id="NF002634">
    <property type="entry name" value="PRK02304.1-3"/>
    <property type="match status" value="1"/>
</dbReference>
<dbReference type="CDD" id="cd06223">
    <property type="entry name" value="PRTases_typeI"/>
    <property type="match status" value="1"/>
</dbReference>
<organism evidence="13 14">
    <name type="scientific">Marihabitans asiaticum</name>
    <dbReference type="NCBI Taxonomy" id="415218"/>
    <lineage>
        <taxon>Bacteria</taxon>
        <taxon>Bacillati</taxon>
        <taxon>Actinomycetota</taxon>
        <taxon>Actinomycetes</taxon>
        <taxon>Micrococcales</taxon>
        <taxon>Intrasporangiaceae</taxon>
        <taxon>Marihabitans</taxon>
    </lineage>
</organism>
<dbReference type="OrthoDB" id="9803963at2"/>
<dbReference type="GO" id="GO:0006166">
    <property type="term" value="P:purine ribonucleoside salvage"/>
    <property type="evidence" value="ECO:0007669"/>
    <property type="project" value="UniProtKB-UniRule"/>
</dbReference>
<evidence type="ECO:0000256" key="7">
    <source>
        <dbReference type="ARBA" id="ARBA00022490"/>
    </source>
</evidence>
<name>A0A560W6P8_9MICO</name>
<evidence type="ECO:0000256" key="9">
    <source>
        <dbReference type="ARBA" id="ARBA00022679"/>
    </source>
</evidence>
<accession>A0A560W6P8</accession>
<keyword evidence="8 11" id="KW-0328">Glycosyltransferase</keyword>
<proteinExistence type="inferred from homology"/>
<dbReference type="SUPFAM" id="SSF53271">
    <property type="entry name" value="PRTase-like"/>
    <property type="match status" value="1"/>
</dbReference>
<dbReference type="PANTHER" id="PTHR32315:SF3">
    <property type="entry name" value="ADENINE PHOSPHORIBOSYLTRANSFERASE"/>
    <property type="match status" value="1"/>
</dbReference>
<dbReference type="InterPro" id="IPR029057">
    <property type="entry name" value="PRTase-like"/>
</dbReference>
<keyword evidence="14" id="KW-1185">Reference proteome</keyword>
<comment type="pathway">
    <text evidence="4 11">Purine metabolism; AMP biosynthesis via salvage pathway; AMP from adenine: step 1/1.</text>
</comment>
<reference evidence="13 14" key="1">
    <citation type="submission" date="2019-06" db="EMBL/GenBank/DDBJ databases">
        <title>Sequencing the genomes of 1000 actinobacteria strains.</title>
        <authorList>
            <person name="Klenk H.-P."/>
        </authorList>
    </citation>
    <scope>NUCLEOTIDE SEQUENCE [LARGE SCALE GENOMIC DNA]</scope>
    <source>
        <strain evidence="13 14">DSM 18935</strain>
    </source>
</reference>
<dbReference type="NCBIfam" id="TIGR01090">
    <property type="entry name" value="apt"/>
    <property type="match status" value="1"/>
</dbReference>
<comment type="caution">
    <text evidence="13">The sequence shown here is derived from an EMBL/GenBank/DDBJ whole genome shotgun (WGS) entry which is preliminary data.</text>
</comment>
<dbReference type="PANTHER" id="PTHR32315">
    <property type="entry name" value="ADENINE PHOSPHORIBOSYLTRANSFERASE"/>
    <property type="match status" value="1"/>
</dbReference>
<dbReference type="HAMAP" id="MF_00004">
    <property type="entry name" value="Aden_phosphoribosyltr"/>
    <property type="match status" value="1"/>
</dbReference>
<dbReference type="FunFam" id="3.40.50.2020:FF:000021">
    <property type="entry name" value="Adenine phosphoribosyltransferase"/>
    <property type="match status" value="1"/>
</dbReference>
<evidence type="ECO:0000256" key="6">
    <source>
        <dbReference type="ARBA" id="ARBA00011893"/>
    </source>
</evidence>
<keyword evidence="9 11" id="KW-0808">Transferase</keyword>
<dbReference type="InterPro" id="IPR050054">
    <property type="entry name" value="UPRTase/APRTase"/>
</dbReference>
<dbReference type="EMBL" id="VIUW01000005">
    <property type="protein sequence ID" value="TWD13287.1"/>
    <property type="molecule type" value="Genomic_DNA"/>
</dbReference>
<evidence type="ECO:0000256" key="4">
    <source>
        <dbReference type="ARBA" id="ARBA00004659"/>
    </source>
</evidence>
<dbReference type="Gene3D" id="3.40.50.2020">
    <property type="match status" value="1"/>
</dbReference>
<dbReference type="InterPro" id="IPR005764">
    <property type="entry name" value="Ade_phspho_trans"/>
</dbReference>
<dbReference type="GO" id="GO:0044209">
    <property type="term" value="P:AMP salvage"/>
    <property type="evidence" value="ECO:0007669"/>
    <property type="project" value="UniProtKB-UniRule"/>
</dbReference>
<evidence type="ECO:0000256" key="2">
    <source>
        <dbReference type="ARBA" id="ARBA00003968"/>
    </source>
</evidence>
<evidence type="ECO:0000259" key="12">
    <source>
        <dbReference type="Pfam" id="PF00156"/>
    </source>
</evidence>
<dbReference type="EC" id="2.4.2.7" evidence="6 11"/>
<comment type="subunit">
    <text evidence="11">Homodimer.</text>
</comment>
<feature type="domain" description="Phosphoribosyltransferase" evidence="12">
    <location>
        <begin position="54"/>
        <end position="162"/>
    </location>
</feature>
<dbReference type="GO" id="GO:0005737">
    <property type="term" value="C:cytoplasm"/>
    <property type="evidence" value="ECO:0007669"/>
    <property type="project" value="UniProtKB-SubCell"/>
</dbReference>
<keyword evidence="7 11" id="KW-0963">Cytoplasm</keyword>
<evidence type="ECO:0000256" key="10">
    <source>
        <dbReference type="ARBA" id="ARBA00022726"/>
    </source>
</evidence>
<evidence type="ECO:0000256" key="5">
    <source>
        <dbReference type="ARBA" id="ARBA00008391"/>
    </source>
</evidence>
<comment type="function">
    <text evidence="2 11">Catalyzes a salvage reaction resulting in the formation of AMP, that is energically less costly than de novo synthesis.</text>
</comment>
<comment type="similarity">
    <text evidence="5 11">Belongs to the purine/pyrimidine phosphoribosyltransferase family.</text>
</comment>
<dbReference type="UniPathway" id="UPA00588">
    <property type="reaction ID" value="UER00646"/>
</dbReference>
<dbReference type="InterPro" id="IPR000836">
    <property type="entry name" value="PRTase_dom"/>
</dbReference>
<evidence type="ECO:0000256" key="1">
    <source>
        <dbReference type="ARBA" id="ARBA00000868"/>
    </source>
</evidence>
<dbReference type="GO" id="GO:0002055">
    <property type="term" value="F:adenine binding"/>
    <property type="evidence" value="ECO:0007669"/>
    <property type="project" value="TreeGrafter"/>
</dbReference>